<dbReference type="SMART" id="SM00231">
    <property type="entry name" value="FA58C"/>
    <property type="match status" value="2"/>
</dbReference>
<organism evidence="3 4">
    <name type="scientific">Nematostella vectensis</name>
    <name type="common">Starlet sea anemone</name>
    <dbReference type="NCBI Taxonomy" id="45351"/>
    <lineage>
        <taxon>Eukaryota</taxon>
        <taxon>Metazoa</taxon>
        <taxon>Cnidaria</taxon>
        <taxon>Anthozoa</taxon>
        <taxon>Hexacorallia</taxon>
        <taxon>Actiniaria</taxon>
        <taxon>Edwardsiidae</taxon>
        <taxon>Nematostella</taxon>
    </lineage>
</organism>
<feature type="non-terminal residue" evidence="3">
    <location>
        <position position="1"/>
    </location>
</feature>
<evidence type="ECO:0000313" key="3">
    <source>
        <dbReference type="EMBL" id="EDO27522.1"/>
    </source>
</evidence>
<gene>
    <name evidence="3" type="ORF">NEMVEDRAFT_v1g41415</name>
</gene>
<evidence type="ECO:0000313" key="4">
    <source>
        <dbReference type="Proteomes" id="UP000001593"/>
    </source>
</evidence>
<protein>
    <recommendedName>
        <fullName evidence="2">F5/8 type C domain-containing protein</fullName>
    </recommendedName>
</protein>
<name>A7T911_NEMVE</name>
<dbReference type="FunFam" id="2.60.120.260:FF:000002">
    <property type="entry name" value="Coagulation factor VIII"/>
    <property type="match status" value="1"/>
</dbReference>
<feature type="domain" description="F5/8 type C" evidence="2">
    <location>
        <begin position="1"/>
        <end position="144"/>
    </location>
</feature>
<dbReference type="STRING" id="45351.A7T911"/>
<dbReference type="Proteomes" id="UP000001593">
    <property type="component" value="Unassembled WGS sequence"/>
</dbReference>
<dbReference type="InterPro" id="IPR000421">
    <property type="entry name" value="FA58C"/>
</dbReference>
<dbReference type="PANTHER" id="PTHR24543">
    <property type="entry name" value="MULTICOPPER OXIDASE-RELATED"/>
    <property type="match status" value="1"/>
</dbReference>
<evidence type="ECO:0000259" key="2">
    <source>
        <dbReference type="PROSITE" id="PS50022"/>
    </source>
</evidence>
<dbReference type="PROSITE" id="PS50022">
    <property type="entry name" value="FA58C_3"/>
    <property type="match status" value="2"/>
</dbReference>
<dbReference type="eggNOG" id="ENOG502QSUG">
    <property type="taxonomic scope" value="Eukaryota"/>
</dbReference>
<feature type="domain" description="F5/8 type C" evidence="2">
    <location>
        <begin position="149"/>
        <end position="306"/>
    </location>
</feature>
<dbReference type="EMBL" id="DS473055">
    <property type="protein sequence ID" value="EDO27522.1"/>
    <property type="molecule type" value="Genomic_DNA"/>
</dbReference>
<dbReference type="SUPFAM" id="SSF49785">
    <property type="entry name" value="Galactose-binding domain-like"/>
    <property type="match status" value="2"/>
</dbReference>
<evidence type="ECO:0000256" key="1">
    <source>
        <dbReference type="ARBA" id="ARBA00023157"/>
    </source>
</evidence>
<sequence>IGMQNKRIKDNRLTSSSWYNNNFRARYGRLHQKGSHTCWIAKQNNRNQWFQVDFGKAMKVRQIATQGRYNAHQWVTSYYVYFSQDGHHWAIYRSRSQNKLFQANRDRSSVVYNALNPPIYARFLRINPYGWRSYISMRAEFYGCATDACMMPLGLESHFIPSENIRTNSMWNHNHGPDRGILNQRNTHGRTGAWITRSGNRKYWILYDLGRKATIKGIATQGRYEANQWVKSYRIKYSADGKRWHIYKSMVRYTSDNLRSLRTFRGNYDRMSIVSYRLSPPIKARYISIHPMSWYNNIALRVELYG</sequence>
<dbReference type="CDD" id="cd00057">
    <property type="entry name" value="FA58C"/>
    <property type="match status" value="2"/>
</dbReference>
<dbReference type="HOGENOM" id="CLU_030066_0_2_1"/>
<reference evidence="3 4" key="1">
    <citation type="journal article" date="2007" name="Science">
        <title>Sea anemone genome reveals ancestral eumetazoan gene repertoire and genomic organization.</title>
        <authorList>
            <person name="Putnam N.H."/>
            <person name="Srivastava M."/>
            <person name="Hellsten U."/>
            <person name="Dirks B."/>
            <person name="Chapman J."/>
            <person name="Salamov A."/>
            <person name="Terry A."/>
            <person name="Shapiro H."/>
            <person name="Lindquist E."/>
            <person name="Kapitonov V.V."/>
            <person name="Jurka J."/>
            <person name="Genikhovich G."/>
            <person name="Grigoriev I.V."/>
            <person name="Lucas S.M."/>
            <person name="Steele R.E."/>
            <person name="Finnerty J.R."/>
            <person name="Technau U."/>
            <person name="Martindale M.Q."/>
            <person name="Rokhsar D.S."/>
        </authorList>
    </citation>
    <scope>NUCLEOTIDE SEQUENCE [LARGE SCALE GENOMIC DNA]</scope>
    <source>
        <strain evidence="4">CH2 X CH6</strain>
    </source>
</reference>
<dbReference type="FunCoup" id="A7T911">
    <property type="interactions" value="31"/>
</dbReference>
<dbReference type="OMA" id="QANTERY"/>
<dbReference type="Pfam" id="PF00754">
    <property type="entry name" value="F5_F8_type_C"/>
    <property type="match status" value="2"/>
</dbReference>
<keyword evidence="4" id="KW-1185">Reference proteome</keyword>
<dbReference type="InterPro" id="IPR008979">
    <property type="entry name" value="Galactose-bd-like_sf"/>
</dbReference>
<dbReference type="PANTHER" id="PTHR24543:SF325">
    <property type="entry name" value="F5_8 TYPE C DOMAIN-CONTAINING PROTEIN"/>
    <property type="match status" value="1"/>
</dbReference>
<proteinExistence type="predicted"/>
<dbReference type="InParanoid" id="A7T911"/>
<dbReference type="FunFam" id="2.60.120.260:FF:000016">
    <property type="entry name" value="Contactin-associated protein-like 4 isoform 1"/>
    <property type="match status" value="1"/>
</dbReference>
<dbReference type="AlphaFoldDB" id="A7T911"/>
<dbReference type="PhylomeDB" id="A7T911"/>
<dbReference type="Gene3D" id="2.60.120.260">
    <property type="entry name" value="Galactose-binding domain-like"/>
    <property type="match status" value="2"/>
</dbReference>
<accession>A7T911</accession>
<feature type="non-terminal residue" evidence="3">
    <location>
        <position position="306"/>
    </location>
</feature>
<keyword evidence="1" id="KW-1015">Disulfide bond</keyword>